<feature type="region of interest" description="Disordered" evidence="1">
    <location>
        <begin position="308"/>
        <end position="342"/>
    </location>
</feature>
<feature type="region of interest" description="Disordered" evidence="1">
    <location>
        <begin position="435"/>
        <end position="514"/>
    </location>
</feature>
<feature type="compositionally biased region" description="Basic residues" evidence="1">
    <location>
        <begin position="471"/>
        <end position="485"/>
    </location>
</feature>
<keyword evidence="3" id="KW-1185">Reference proteome</keyword>
<proteinExistence type="predicted"/>
<gene>
    <name evidence="2" type="ORF">B0H15DRAFT_813957</name>
</gene>
<sequence>MTTPDHAALVRKHEDERQEHLARTGEPLRRRAERSDSGKKRGPNKGKARAKSGAAGKGTAGKQGDESASDGGSGGGSDDEDSGDEGRAPTTSTRAAPRTSASAAMAAATPSIALPSAPAAPLAAPSSVATYRHYAPFNPEAFDPASFDFAGLVPMPGLGPNDYSFGANNQMHDSGASNAEGPTSLASLDVYAPPLQLHLDAPVNAEAAAPFDTYGGPLHHHGSALAGALGIHSTPLQFHLDAPSNAEGPSSLASLDIYAPPLQLHLDAPSNAEAASSFASLDIYAPPLQLHLDAPSNAEAASSFDSYGVPLQHHSHSPPLQPHPDASDAASPSHTDVFAGGASYGPGGVPLVTQANELATPAGHSAGGVVSHDNYGGRFPSDYPSSTYTGIEGIDRTASGTLIQPSEATRTASNAVGASHVAGLSCALAPINSEQAAKKRKGDTLEKTTSAKKVHKAAAAGDSIADATAPRKGRKERSDKGKRKKDREEEENEPAPRKRKVRSDAGKPRKKRDA</sequence>
<evidence type="ECO:0000313" key="2">
    <source>
        <dbReference type="EMBL" id="KAJ7102275.1"/>
    </source>
</evidence>
<feature type="region of interest" description="Disordered" evidence="1">
    <location>
        <begin position="1"/>
        <end position="103"/>
    </location>
</feature>
<feature type="compositionally biased region" description="Low complexity" evidence="1">
    <location>
        <begin position="88"/>
        <end position="103"/>
    </location>
</feature>
<feature type="compositionally biased region" description="Basic residues" evidence="1">
    <location>
        <begin position="40"/>
        <end position="50"/>
    </location>
</feature>
<dbReference type="EMBL" id="JARJCN010000003">
    <property type="protein sequence ID" value="KAJ7102275.1"/>
    <property type="molecule type" value="Genomic_DNA"/>
</dbReference>
<protein>
    <submittedName>
        <fullName evidence="2">Uncharacterized protein</fullName>
    </submittedName>
</protein>
<dbReference type="Proteomes" id="UP001222325">
    <property type="component" value="Unassembled WGS sequence"/>
</dbReference>
<accession>A0AAD6XTJ6</accession>
<name>A0AAD6XTJ6_9AGAR</name>
<feature type="compositionally biased region" description="Low complexity" evidence="1">
    <location>
        <begin position="457"/>
        <end position="468"/>
    </location>
</feature>
<comment type="caution">
    <text evidence="2">The sequence shown here is derived from an EMBL/GenBank/DDBJ whole genome shotgun (WGS) entry which is preliminary data.</text>
</comment>
<feature type="compositionally biased region" description="Basic and acidic residues" evidence="1">
    <location>
        <begin position="11"/>
        <end position="39"/>
    </location>
</feature>
<evidence type="ECO:0000313" key="3">
    <source>
        <dbReference type="Proteomes" id="UP001222325"/>
    </source>
</evidence>
<reference evidence="2" key="1">
    <citation type="submission" date="2023-03" db="EMBL/GenBank/DDBJ databases">
        <title>Massive genome expansion in bonnet fungi (Mycena s.s.) driven by repeated elements and novel gene families across ecological guilds.</title>
        <authorList>
            <consortium name="Lawrence Berkeley National Laboratory"/>
            <person name="Harder C.B."/>
            <person name="Miyauchi S."/>
            <person name="Viragh M."/>
            <person name="Kuo A."/>
            <person name="Thoen E."/>
            <person name="Andreopoulos B."/>
            <person name="Lu D."/>
            <person name="Skrede I."/>
            <person name="Drula E."/>
            <person name="Henrissat B."/>
            <person name="Morin E."/>
            <person name="Kohler A."/>
            <person name="Barry K."/>
            <person name="LaButti K."/>
            <person name="Morin E."/>
            <person name="Salamov A."/>
            <person name="Lipzen A."/>
            <person name="Mereny Z."/>
            <person name="Hegedus B."/>
            <person name="Baldrian P."/>
            <person name="Stursova M."/>
            <person name="Weitz H."/>
            <person name="Taylor A."/>
            <person name="Grigoriev I.V."/>
            <person name="Nagy L.G."/>
            <person name="Martin F."/>
            <person name="Kauserud H."/>
        </authorList>
    </citation>
    <scope>NUCLEOTIDE SEQUENCE</scope>
    <source>
        <strain evidence="2">CBHHK173m</strain>
    </source>
</reference>
<evidence type="ECO:0000256" key="1">
    <source>
        <dbReference type="SAM" id="MobiDB-lite"/>
    </source>
</evidence>
<dbReference type="AlphaFoldDB" id="A0AAD6XTJ6"/>
<feature type="compositionally biased region" description="Basic and acidic residues" evidence="1">
    <location>
        <begin position="502"/>
        <end position="514"/>
    </location>
</feature>
<organism evidence="2 3">
    <name type="scientific">Mycena belliarum</name>
    <dbReference type="NCBI Taxonomy" id="1033014"/>
    <lineage>
        <taxon>Eukaryota</taxon>
        <taxon>Fungi</taxon>
        <taxon>Dikarya</taxon>
        <taxon>Basidiomycota</taxon>
        <taxon>Agaricomycotina</taxon>
        <taxon>Agaricomycetes</taxon>
        <taxon>Agaricomycetidae</taxon>
        <taxon>Agaricales</taxon>
        <taxon>Marasmiineae</taxon>
        <taxon>Mycenaceae</taxon>
        <taxon>Mycena</taxon>
    </lineage>
</organism>